<evidence type="ECO:0000259" key="1">
    <source>
        <dbReference type="Pfam" id="PF02627"/>
    </source>
</evidence>
<protein>
    <submittedName>
        <fullName evidence="2">Alkylhydroperoxidase family enzyme</fullName>
    </submittedName>
</protein>
<keyword evidence="2" id="KW-0575">Peroxidase</keyword>
<dbReference type="SUPFAM" id="SSF69118">
    <property type="entry name" value="AhpD-like"/>
    <property type="match status" value="1"/>
</dbReference>
<dbReference type="EMBL" id="JACHBI010000019">
    <property type="protein sequence ID" value="MBB5577338.1"/>
    <property type="molecule type" value="Genomic_DNA"/>
</dbReference>
<evidence type="ECO:0000313" key="2">
    <source>
        <dbReference type="EMBL" id="MBB5577338.1"/>
    </source>
</evidence>
<reference evidence="2 3" key="1">
    <citation type="submission" date="2020-08" db="EMBL/GenBank/DDBJ databases">
        <title>Genomic Encyclopedia of Type Strains, Phase IV (KMG-V): Genome sequencing to study the core and pangenomes of soil and plant-associated prokaryotes.</title>
        <authorList>
            <person name="Whitman W."/>
        </authorList>
    </citation>
    <scope>NUCLEOTIDE SEQUENCE [LARGE SCALE GENOMIC DNA]</scope>
    <source>
        <strain evidence="2 3">SEMIA 4064</strain>
    </source>
</reference>
<accession>A0A7W9D4G3</accession>
<dbReference type="PANTHER" id="PTHR34846">
    <property type="entry name" value="4-CARBOXYMUCONOLACTONE DECARBOXYLASE FAMILY PROTEIN (AFU_ORTHOLOGUE AFUA_6G11590)"/>
    <property type="match status" value="1"/>
</dbReference>
<name>A0A7W9D4G3_9HYPH</name>
<dbReference type="Proteomes" id="UP000549882">
    <property type="component" value="Unassembled WGS sequence"/>
</dbReference>
<sequence>MNTTTHPSRLGLYAGSDERVDAAFTVIHGRGGEILNIHKTLCHSPGMFRAMATYAAALRSESAIAAQIRQLVVLRVCQLNSGAYEWSVHVGVTTKMGVPMAKIEALRNWTESDLYSDEERAALGFADQTSANTGVNEETFQTALKIFGARGVVDLAALVSWYVGNTRFATALEIVPDGPGVLE</sequence>
<dbReference type="PANTHER" id="PTHR34846:SF5">
    <property type="entry name" value="CARBOXYMUCONOLACTONE DECARBOXYLASE-LIKE DOMAIN-CONTAINING PROTEIN"/>
    <property type="match status" value="1"/>
</dbReference>
<evidence type="ECO:0000313" key="3">
    <source>
        <dbReference type="Proteomes" id="UP000549882"/>
    </source>
</evidence>
<proteinExistence type="predicted"/>
<dbReference type="Gene3D" id="1.20.1290.10">
    <property type="entry name" value="AhpD-like"/>
    <property type="match status" value="1"/>
</dbReference>
<dbReference type="Pfam" id="PF02627">
    <property type="entry name" value="CMD"/>
    <property type="match status" value="1"/>
</dbReference>
<dbReference type="InterPro" id="IPR003779">
    <property type="entry name" value="CMD-like"/>
</dbReference>
<gene>
    <name evidence="2" type="ORF">GGD50_005990</name>
</gene>
<keyword evidence="3" id="KW-1185">Reference proteome</keyword>
<organism evidence="2 3">
    <name type="scientific">Rhizobium paranaense</name>
    <dbReference type="NCBI Taxonomy" id="1650438"/>
    <lineage>
        <taxon>Bacteria</taxon>
        <taxon>Pseudomonadati</taxon>
        <taxon>Pseudomonadota</taxon>
        <taxon>Alphaproteobacteria</taxon>
        <taxon>Hyphomicrobiales</taxon>
        <taxon>Rhizobiaceae</taxon>
        <taxon>Rhizobium/Agrobacterium group</taxon>
        <taxon>Rhizobium</taxon>
    </lineage>
</organism>
<keyword evidence="2" id="KW-0560">Oxidoreductase</keyword>
<feature type="domain" description="Carboxymuconolactone decarboxylase-like" evidence="1">
    <location>
        <begin position="45"/>
        <end position="127"/>
    </location>
</feature>
<comment type="caution">
    <text evidence="2">The sequence shown here is derived from an EMBL/GenBank/DDBJ whole genome shotgun (WGS) entry which is preliminary data.</text>
</comment>
<dbReference type="GO" id="GO:0051920">
    <property type="term" value="F:peroxiredoxin activity"/>
    <property type="evidence" value="ECO:0007669"/>
    <property type="project" value="InterPro"/>
</dbReference>
<dbReference type="InterPro" id="IPR029032">
    <property type="entry name" value="AhpD-like"/>
</dbReference>
<dbReference type="RefSeq" id="WP_183940655.1">
    <property type="nucleotide sequence ID" value="NZ_JACHBI010000019.1"/>
</dbReference>
<dbReference type="AlphaFoldDB" id="A0A7W9D4G3"/>